<dbReference type="OrthoDB" id="737041at2759"/>
<keyword evidence="2" id="KW-1133">Transmembrane helix</keyword>
<keyword evidence="4" id="KW-1185">Reference proteome</keyword>
<gene>
    <name evidence="3" type="ORF">MERR_LOCUS9742</name>
</gene>
<keyword evidence="2" id="KW-0472">Membrane</keyword>
<organism evidence="3 4">
    <name type="scientific">Microthlaspi erraticum</name>
    <dbReference type="NCBI Taxonomy" id="1685480"/>
    <lineage>
        <taxon>Eukaryota</taxon>
        <taxon>Viridiplantae</taxon>
        <taxon>Streptophyta</taxon>
        <taxon>Embryophyta</taxon>
        <taxon>Tracheophyta</taxon>
        <taxon>Spermatophyta</taxon>
        <taxon>Magnoliopsida</taxon>
        <taxon>eudicotyledons</taxon>
        <taxon>Gunneridae</taxon>
        <taxon>Pentapetalae</taxon>
        <taxon>rosids</taxon>
        <taxon>malvids</taxon>
        <taxon>Brassicales</taxon>
        <taxon>Brassicaceae</taxon>
        <taxon>Coluteocarpeae</taxon>
        <taxon>Microthlaspi</taxon>
    </lineage>
</organism>
<comment type="caution">
    <text evidence="3">The sequence shown here is derived from an EMBL/GenBank/DDBJ whole genome shotgun (WGS) entry which is preliminary data.</text>
</comment>
<dbReference type="PANTHER" id="PTHR33625:SF8">
    <property type="entry name" value="TRANSMEMBRANE PROTEIN"/>
    <property type="match status" value="1"/>
</dbReference>
<proteinExistence type="predicted"/>
<accession>A0A6D2I496</accession>
<reference evidence="3" key="1">
    <citation type="submission" date="2020-01" db="EMBL/GenBank/DDBJ databases">
        <authorList>
            <person name="Mishra B."/>
        </authorList>
    </citation>
    <scope>NUCLEOTIDE SEQUENCE [LARGE SCALE GENOMIC DNA]</scope>
</reference>
<dbReference type="AlphaFoldDB" id="A0A6D2I496"/>
<dbReference type="Proteomes" id="UP000467841">
    <property type="component" value="Unassembled WGS sequence"/>
</dbReference>
<dbReference type="PANTHER" id="PTHR33625">
    <property type="entry name" value="OS08G0179900 PROTEIN"/>
    <property type="match status" value="1"/>
</dbReference>
<keyword evidence="2" id="KW-0812">Transmembrane</keyword>
<feature type="region of interest" description="Disordered" evidence="1">
    <location>
        <begin position="29"/>
        <end position="55"/>
    </location>
</feature>
<evidence type="ECO:0000256" key="2">
    <source>
        <dbReference type="SAM" id="Phobius"/>
    </source>
</evidence>
<feature type="compositionally biased region" description="Low complexity" evidence="1">
    <location>
        <begin position="43"/>
        <end position="55"/>
    </location>
</feature>
<feature type="transmembrane region" description="Helical" evidence="2">
    <location>
        <begin position="264"/>
        <end position="284"/>
    </location>
</feature>
<evidence type="ECO:0000313" key="3">
    <source>
        <dbReference type="EMBL" id="CAA7022507.1"/>
    </source>
</evidence>
<dbReference type="EMBL" id="CACVBM020000699">
    <property type="protein sequence ID" value="CAA7022507.1"/>
    <property type="molecule type" value="Genomic_DNA"/>
</dbReference>
<sequence>MGTRIADGGGEHLKTFEKFEALTIINHGNQKPFVSSSPPPSPSISSSLISSSSTPESVIDSLKASYVEASRSHGEEEEEDFDWVAVEREADVITEKAPEIDEVEDAFSALRLMFVDDDDDDDDDKSEDQVSESEFEDWIEPPLHLCNTNLLQPYMLDRFYDAFHQFQTDPSVQRMVMSLSSDKAVWDAVMNNEVVRELITNVERSEEESCPAADFLRMLFERSAIKIMDAMERVTKYVTDLFNVVPEDETVVLATGAAPVMEKLQMTVLLTVLVLVIVLVSRVTRAK</sequence>
<evidence type="ECO:0000313" key="4">
    <source>
        <dbReference type="Proteomes" id="UP000467841"/>
    </source>
</evidence>
<protein>
    <submittedName>
        <fullName evidence="3">Uncharacterized protein</fullName>
    </submittedName>
</protein>
<evidence type="ECO:0000256" key="1">
    <source>
        <dbReference type="SAM" id="MobiDB-lite"/>
    </source>
</evidence>
<name>A0A6D2I496_9BRAS</name>